<gene>
    <name evidence="1" type="ORF">HH216_23690</name>
</gene>
<protein>
    <submittedName>
        <fullName evidence="1">DUF2252 family protein</fullName>
    </submittedName>
</protein>
<evidence type="ECO:0000313" key="2">
    <source>
        <dbReference type="Proteomes" id="UP000501128"/>
    </source>
</evidence>
<dbReference type="Proteomes" id="UP000501128">
    <property type="component" value="Chromosome"/>
</dbReference>
<dbReference type="KEGG" id="srho:HH216_23690"/>
<dbReference type="PANTHER" id="PTHR39441:SF1">
    <property type="entry name" value="DUF2252 DOMAIN-CONTAINING PROTEIN"/>
    <property type="match status" value="1"/>
</dbReference>
<sequence>MSPLSVPDRIRSYNEDRNPRFLAYKYAAMRESKFRFFRGTCHLFNNDIPTDSFVWQAPLTWNVGDLHIENFGSFKADNRVAYFDLNDFDESILAPNLADLARVTCSLFVSASALQLNEAEVMQLVKTLTEAYALTLSRGYIRSLEQESARGIVGQFLRTVECRKRRAFLKSRLRYKKHTVRFRRRSPRTSPVDAETRQRIETAVRVWAQTQPDPAFFDVLDIAHRLAGTGSLGIDRYILIVRGYGKRGKEYLLDLKQAVPSSLQNRLTDAQPIWISEAQRIVEVQKRVQAASPALLHPISFPGGASYVLRELQPVEDRISLNELIGKPRKLLSLVATMGRLCGWGHLRASGRQGSAIADALISFGQDRSRWEQPLIEYAYAYAQQVGADYETYCDAYDQGFFHTVATDLVL</sequence>
<accession>A0A7L5E013</accession>
<dbReference type="EMBL" id="CP051677">
    <property type="protein sequence ID" value="QJD81090.1"/>
    <property type="molecule type" value="Genomic_DNA"/>
</dbReference>
<reference evidence="1 2" key="1">
    <citation type="submission" date="2020-04" db="EMBL/GenBank/DDBJ databases">
        <title>Genome sequencing of novel species.</title>
        <authorList>
            <person name="Heo J."/>
            <person name="Kim S.-J."/>
            <person name="Kim J.-S."/>
            <person name="Hong S.-B."/>
            <person name="Kwon S.-W."/>
        </authorList>
    </citation>
    <scope>NUCLEOTIDE SEQUENCE [LARGE SCALE GENOMIC DNA]</scope>
    <source>
        <strain evidence="1 2">CJU-R4</strain>
    </source>
</reference>
<dbReference type="AlphaFoldDB" id="A0A7L5E013"/>
<keyword evidence="2" id="KW-1185">Reference proteome</keyword>
<dbReference type="Pfam" id="PF10009">
    <property type="entry name" value="DUF2252"/>
    <property type="match status" value="1"/>
</dbReference>
<dbReference type="RefSeq" id="WP_169553109.1">
    <property type="nucleotide sequence ID" value="NZ_CP051677.1"/>
</dbReference>
<proteinExistence type="predicted"/>
<dbReference type="InterPro" id="IPR018721">
    <property type="entry name" value="DUF2252"/>
</dbReference>
<dbReference type="PANTHER" id="PTHR39441">
    <property type="entry name" value="DUF2252 DOMAIN-CONTAINING PROTEIN"/>
    <property type="match status" value="1"/>
</dbReference>
<evidence type="ECO:0000313" key="1">
    <source>
        <dbReference type="EMBL" id="QJD81090.1"/>
    </source>
</evidence>
<name>A0A7L5E013_9BACT</name>
<organism evidence="1 2">
    <name type="scientific">Spirosoma rhododendri</name>
    <dbReference type="NCBI Taxonomy" id="2728024"/>
    <lineage>
        <taxon>Bacteria</taxon>
        <taxon>Pseudomonadati</taxon>
        <taxon>Bacteroidota</taxon>
        <taxon>Cytophagia</taxon>
        <taxon>Cytophagales</taxon>
        <taxon>Cytophagaceae</taxon>
        <taxon>Spirosoma</taxon>
    </lineage>
</organism>